<sequence>MSSHMEHIAVGEPLPLQAGKHAISVSLPSWFSHIGFKEDDHRITDLMQTGYPRFWIHWNIRKLSRYFEEKYSTTGESALLLRSASAAQECQSFLAARGVPARILDYVRPKSRPGAEVHVVFYPKESFPVAKQFWQHTGLGITTRLADYYIDLLKVPGEESAFESARIINPVPLDLGKDLTEAATKAKSILRQRIAELVGTSVESVWLYPAGMHAIWSVHQACLASLGQRKSVCFGFPYVDTLKVLEKWGPGCYFYPDGSDKFIDELDENLAKLKAENPSSPPILALFTELPSNPLLRSINLPRLRELADKYDFPIVIDDTIGNFVNVDALRYADVVASSLSKLFSGRADVMGGSLIVNPKSKYYNVLQTQLLASFEDLYFDEDVLVMEHNSRDFITRISIIDSNTEAITSYLRTCTSIVKEIYYPKWQTPEYYDLCRRTTLPDGTLRKTGGYGGLFSILFVSVPAAKAFFDALPCPKGPSFGTDFTLVCPYAIIAHYRELEWAKAFGVPLELVRVWVGMESLEVLMEAFREAAKAAEEVQALNSK</sequence>
<dbReference type="EMBL" id="MU274902">
    <property type="protein sequence ID" value="KAI0093283.1"/>
    <property type="molecule type" value="Genomic_DNA"/>
</dbReference>
<evidence type="ECO:0000313" key="1">
    <source>
        <dbReference type="EMBL" id="KAI0093283.1"/>
    </source>
</evidence>
<keyword evidence="2" id="KW-1185">Reference proteome</keyword>
<accession>A0ACB8UG17</accession>
<keyword evidence="1" id="KW-0808">Transferase</keyword>
<reference evidence="1" key="1">
    <citation type="journal article" date="2021" name="Environ. Microbiol.">
        <title>Gene family expansions and transcriptome signatures uncover fungal adaptations to wood decay.</title>
        <authorList>
            <person name="Hage H."/>
            <person name="Miyauchi S."/>
            <person name="Viragh M."/>
            <person name="Drula E."/>
            <person name="Min B."/>
            <person name="Chaduli D."/>
            <person name="Navarro D."/>
            <person name="Favel A."/>
            <person name="Norest M."/>
            <person name="Lesage-Meessen L."/>
            <person name="Balint B."/>
            <person name="Merenyi Z."/>
            <person name="de Eugenio L."/>
            <person name="Morin E."/>
            <person name="Martinez A.T."/>
            <person name="Baldrian P."/>
            <person name="Stursova M."/>
            <person name="Martinez M.J."/>
            <person name="Novotny C."/>
            <person name="Magnuson J.K."/>
            <person name="Spatafora J.W."/>
            <person name="Maurice S."/>
            <person name="Pangilinan J."/>
            <person name="Andreopoulos W."/>
            <person name="LaButti K."/>
            <person name="Hundley H."/>
            <person name="Na H."/>
            <person name="Kuo A."/>
            <person name="Barry K."/>
            <person name="Lipzen A."/>
            <person name="Henrissat B."/>
            <person name="Riley R."/>
            <person name="Ahrendt S."/>
            <person name="Nagy L.G."/>
            <person name="Grigoriev I.V."/>
            <person name="Martin F."/>
            <person name="Rosso M.N."/>
        </authorList>
    </citation>
    <scope>NUCLEOTIDE SEQUENCE</scope>
    <source>
        <strain evidence="1">CBS 384.51</strain>
    </source>
</reference>
<comment type="caution">
    <text evidence="1">The sequence shown here is derived from an EMBL/GenBank/DDBJ whole genome shotgun (WGS) entry which is preliminary data.</text>
</comment>
<gene>
    <name evidence="1" type="ORF">BDY19DRAFT_419175</name>
</gene>
<protein>
    <submittedName>
        <fullName evidence="1">Pyridoxal phosphate-dependent transferase</fullName>
    </submittedName>
</protein>
<evidence type="ECO:0000313" key="2">
    <source>
        <dbReference type="Proteomes" id="UP001055072"/>
    </source>
</evidence>
<dbReference type="Proteomes" id="UP001055072">
    <property type="component" value="Unassembled WGS sequence"/>
</dbReference>
<proteinExistence type="predicted"/>
<name>A0ACB8UG17_9APHY</name>
<organism evidence="1 2">
    <name type="scientific">Irpex rosettiformis</name>
    <dbReference type="NCBI Taxonomy" id="378272"/>
    <lineage>
        <taxon>Eukaryota</taxon>
        <taxon>Fungi</taxon>
        <taxon>Dikarya</taxon>
        <taxon>Basidiomycota</taxon>
        <taxon>Agaricomycotina</taxon>
        <taxon>Agaricomycetes</taxon>
        <taxon>Polyporales</taxon>
        <taxon>Irpicaceae</taxon>
        <taxon>Irpex</taxon>
    </lineage>
</organism>